<accession>A0A645A7F6</accession>
<dbReference type="NCBIfam" id="NF009150">
    <property type="entry name" value="PRK12497.1-3"/>
    <property type="match status" value="1"/>
</dbReference>
<reference evidence="1" key="1">
    <citation type="submission" date="2019-08" db="EMBL/GenBank/DDBJ databases">
        <authorList>
            <person name="Kucharzyk K."/>
            <person name="Murdoch R.W."/>
            <person name="Higgins S."/>
            <person name="Loffler F."/>
        </authorList>
    </citation>
    <scope>NUCLEOTIDE SEQUENCE</scope>
</reference>
<sequence length="118" mass="13197">MTTTSIGRRGEELAMRYLEKLGYVLLARNYRDGSREIDLVLGDGDTIVFTEVKARSGIGFGTPAEFVGREKQRQLTRAAQTYLMKHNLLDAPARFDVVEIYLSSGKVNHIKNAFDAVS</sequence>
<dbReference type="HAMAP" id="MF_00048">
    <property type="entry name" value="UPF0102"/>
    <property type="match status" value="1"/>
</dbReference>
<dbReference type="Gene3D" id="3.40.1350.10">
    <property type="match status" value="1"/>
</dbReference>
<gene>
    <name evidence="1" type="ORF">SDC9_95354</name>
</gene>
<dbReference type="EMBL" id="VSSQ01012184">
    <property type="protein sequence ID" value="MPM48628.1"/>
    <property type="molecule type" value="Genomic_DNA"/>
</dbReference>
<organism evidence="1">
    <name type="scientific">bioreactor metagenome</name>
    <dbReference type="NCBI Taxonomy" id="1076179"/>
    <lineage>
        <taxon>unclassified sequences</taxon>
        <taxon>metagenomes</taxon>
        <taxon>ecological metagenomes</taxon>
    </lineage>
</organism>
<dbReference type="NCBIfam" id="TIGR00252">
    <property type="entry name" value="YraN family protein"/>
    <property type="match status" value="1"/>
</dbReference>
<dbReference type="InterPro" id="IPR011335">
    <property type="entry name" value="Restrct_endonuc-II-like"/>
</dbReference>
<dbReference type="AlphaFoldDB" id="A0A645A7F6"/>
<name>A0A645A7F6_9ZZZZ</name>
<dbReference type="Pfam" id="PF02021">
    <property type="entry name" value="UPF0102"/>
    <property type="match status" value="1"/>
</dbReference>
<protein>
    <submittedName>
        <fullName evidence="1">Uncharacterized protein</fullName>
    </submittedName>
</protein>
<dbReference type="PANTHER" id="PTHR34039:SF1">
    <property type="entry name" value="UPF0102 PROTEIN YRAN"/>
    <property type="match status" value="1"/>
</dbReference>
<dbReference type="PANTHER" id="PTHR34039">
    <property type="entry name" value="UPF0102 PROTEIN YRAN"/>
    <property type="match status" value="1"/>
</dbReference>
<dbReference type="InterPro" id="IPR003509">
    <property type="entry name" value="UPF0102_YraN-like"/>
</dbReference>
<dbReference type="CDD" id="cd20736">
    <property type="entry name" value="PoNe_Nuclease"/>
    <property type="match status" value="1"/>
</dbReference>
<dbReference type="SUPFAM" id="SSF52980">
    <property type="entry name" value="Restriction endonuclease-like"/>
    <property type="match status" value="1"/>
</dbReference>
<dbReference type="InterPro" id="IPR011856">
    <property type="entry name" value="tRNA_endonuc-like_dom_sf"/>
</dbReference>
<dbReference type="GO" id="GO:0003676">
    <property type="term" value="F:nucleic acid binding"/>
    <property type="evidence" value="ECO:0007669"/>
    <property type="project" value="InterPro"/>
</dbReference>
<proteinExistence type="inferred from homology"/>
<evidence type="ECO:0000313" key="1">
    <source>
        <dbReference type="EMBL" id="MPM48628.1"/>
    </source>
</evidence>
<comment type="caution">
    <text evidence="1">The sequence shown here is derived from an EMBL/GenBank/DDBJ whole genome shotgun (WGS) entry which is preliminary data.</text>
</comment>